<dbReference type="EMBL" id="LXQA010115589">
    <property type="protein sequence ID" value="MCI19602.1"/>
    <property type="molecule type" value="Genomic_DNA"/>
</dbReference>
<organism evidence="1 2">
    <name type="scientific">Trifolium medium</name>
    <dbReference type="NCBI Taxonomy" id="97028"/>
    <lineage>
        <taxon>Eukaryota</taxon>
        <taxon>Viridiplantae</taxon>
        <taxon>Streptophyta</taxon>
        <taxon>Embryophyta</taxon>
        <taxon>Tracheophyta</taxon>
        <taxon>Spermatophyta</taxon>
        <taxon>Magnoliopsida</taxon>
        <taxon>eudicotyledons</taxon>
        <taxon>Gunneridae</taxon>
        <taxon>Pentapetalae</taxon>
        <taxon>rosids</taxon>
        <taxon>fabids</taxon>
        <taxon>Fabales</taxon>
        <taxon>Fabaceae</taxon>
        <taxon>Papilionoideae</taxon>
        <taxon>50 kb inversion clade</taxon>
        <taxon>NPAAA clade</taxon>
        <taxon>Hologalegina</taxon>
        <taxon>IRL clade</taxon>
        <taxon>Trifolieae</taxon>
        <taxon>Trifolium</taxon>
    </lineage>
</organism>
<protein>
    <submittedName>
        <fullName evidence="1">Uncharacterized protein</fullName>
    </submittedName>
</protein>
<evidence type="ECO:0000313" key="2">
    <source>
        <dbReference type="Proteomes" id="UP000265520"/>
    </source>
</evidence>
<accession>A0A392Q6S2</accession>
<comment type="caution">
    <text evidence="1">The sequence shown here is derived from an EMBL/GenBank/DDBJ whole genome shotgun (WGS) entry which is preliminary data.</text>
</comment>
<name>A0A392Q6S2_9FABA</name>
<sequence length="67" mass="7177">TEPSTVHKDLLNVTNKSINKMQLKDKVSSLQVALSDLLVTTGNAVIYHISNGFPANSSTHPVATSRS</sequence>
<proteinExistence type="predicted"/>
<dbReference type="Proteomes" id="UP000265520">
    <property type="component" value="Unassembled WGS sequence"/>
</dbReference>
<evidence type="ECO:0000313" key="1">
    <source>
        <dbReference type="EMBL" id="MCI19602.1"/>
    </source>
</evidence>
<dbReference type="AlphaFoldDB" id="A0A392Q6S2"/>
<keyword evidence="2" id="KW-1185">Reference proteome</keyword>
<reference evidence="1 2" key="1">
    <citation type="journal article" date="2018" name="Front. Plant Sci.">
        <title>Red Clover (Trifolium pratense) and Zigzag Clover (T. medium) - A Picture of Genomic Similarities and Differences.</title>
        <authorList>
            <person name="Dluhosova J."/>
            <person name="Istvanek J."/>
            <person name="Nedelnik J."/>
            <person name="Repkova J."/>
        </authorList>
    </citation>
    <scope>NUCLEOTIDE SEQUENCE [LARGE SCALE GENOMIC DNA]</scope>
    <source>
        <strain evidence="2">cv. 10/8</strain>
        <tissue evidence="1">Leaf</tissue>
    </source>
</reference>
<feature type="non-terminal residue" evidence="1">
    <location>
        <position position="1"/>
    </location>
</feature>